<evidence type="ECO:0000313" key="1">
    <source>
        <dbReference type="EMBL" id="PXW51583.1"/>
    </source>
</evidence>
<dbReference type="Gene3D" id="3.60.110.10">
    <property type="entry name" value="Carbon-nitrogen hydrolase"/>
    <property type="match status" value="1"/>
</dbReference>
<gene>
    <name evidence="1" type="ORF">C7450_11920</name>
</gene>
<evidence type="ECO:0008006" key="3">
    <source>
        <dbReference type="Google" id="ProtNLM"/>
    </source>
</evidence>
<dbReference type="GO" id="GO:0051410">
    <property type="term" value="P:detoxification of nitrogen compound"/>
    <property type="evidence" value="ECO:0007669"/>
    <property type="project" value="TreeGrafter"/>
</dbReference>
<organism evidence="1 2">
    <name type="scientific">Chelatococcus asaccharovorans</name>
    <dbReference type="NCBI Taxonomy" id="28210"/>
    <lineage>
        <taxon>Bacteria</taxon>
        <taxon>Pseudomonadati</taxon>
        <taxon>Pseudomonadota</taxon>
        <taxon>Alphaproteobacteria</taxon>
        <taxon>Hyphomicrobiales</taxon>
        <taxon>Chelatococcaceae</taxon>
        <taxon>Chelatococcus</taxon>
    </lineage>
</organism>
<accession>A0A2V3TUK0</accession>
<comment type="caution">
    <text evidence="1">The sequence shown here is derived from an EMBL/GenBank/DDBJ whole genome shotgun (WGS) entry which is preliminary data.</text>
</comment>
<proteinExistence type="predicted"/>
<dbReference type="AlphaFoldDB" id="A0A2V3TUK0"/>
<dbReference type="EMBL" id="QJJK01000019">
    <property type="protein sequence ID" value="PXW51583.1"/>
    <property type="molecule type" value="Genomic_DNA"/>
</dbReference>
<evidence type="ECO:0000313" key="2">
    <source>
        <dbReference type="Proteomes" id="UP000248021"/>
    </source>
</evidence>
<dbReference type="PANTHER" id="PTHR46044:SF1">
    <property type="entry name" value="CN HYDROLASE DOMAIN-CONTAINING PROTEIN"/>
    <property type="match status" value="1"/>
</dbReference>
<dbReference type="GO" id="GO:0018822">
    <property type="term" value="F:nitrile hydratase activity"/>
    <property type="evidence" value="ECO:0007669"/>
    <property type="project" value="TreeGrafter"/>
</dbReference>
<dbReference type="RefSeq" id="WP_210206584.1">
    <property type="nucleotide sequence ID" value="NZ_JAHBRY010000005.1"/>
</dbReference>
<name>A0A2V3TUK0_9HYPH</name>
<dbReference type="GO" id="GO:0000257">
    <property type="term" value="F:nitrilase activity"/>
    <property type="evidence" value="ECO:0007669"/>
    <property type="project" value="TreeGrafter"/>
</dbReference>
<dbReference type="SUPFAM" id="SSF56317">
    <property type="entry name" value="Carbon-nitrogen hydrolase"/>
    <property type="match status" value="1"/>
</dbReference>
<sequence>MNPGDAVVYKPFGGIAAGPMHREKGILYAEIDVSTARASRRKFDASGHYSRPDVFSLTVDRSQKRPVSFR</sequence>
<reference evidence="1 2" key="1">
    <citation type="submission" date="2018-05" db="EMBL/GenBank/DDBJ databases">
        <title>Genomic Encyclopedia of Type Strains, Phase IV (KMG-IV): sequencing the most valuable type-strain genomes for metagenomic binning, comparative biology and taxonomic classification.</title>
        <authorList>
            <person name="Goeker M."/>
        </authorList>
    </citation>
    <scope>NUCLEOTIDE SEQUENCE [LARGE SCALE GENOMIC DNA]</scope>
    <source>
        <strain evidence="1 2">DSM 6462</strain>
    </source>
</reference>
<dbReference type="PANTHER" id="PTHR46044">
    <property type="entry name" value="NITRILASE"/>
    <property type="match status" value="1"/>
</dbReference>
<keyword evidence="2" id="KW-1185">Reference proteome</keyword>
<dbReference type="Proteomes" id="UP000248021">
    <property type="component" value="Unassembled WGS sequence"/>
</dbReference>
<dbReference type="InterPro" id="IPR036526">
    <property type="entry name" value="C-N_Hydrolase_sf"/>
</dbReference>
<dbReference type="InterPro" id="IPR044149">
    <property type="entry name" value="Nitrilases_CHs"/>
</dbReference>
<protein>
    <recommendedName>
        <fullName evidence="3">Carbon-nitrogen hydrolase</fullName>
    </recommendedName>
</protein>